<dbReference type="Proteomes" id="UP000602284">
    <property type="component" value="Unassembled WGS sequence"/>
</dbReference>
<organism evidence="3 4">
    <name type="scientific">Tumebacillus amylolyticus</name>
    <dbReference type="NCBI Taxonomy" id="2801339"/>
    <lineage>
        <taxon>Bacteria</taxon>
        <taxon>Bacillati</taxon>
        <taxon>Bacillota</taxon>
        <taxon>Bacilli</taxon>
        <taxon>Bacillales</taxon>
        <taxon>Alicyclobacillaceae</taxon>
        <taxon>Tumebacillus</taxon>
    </lineage>
</organism>
<keyword evidence="4" id="KW-1185">Reference proteome</keyword>
<gene>
    <name evidence="3" type="ORF">JJB07_23310</name>
</gene>
<name>A0ABS1JH87_9BACL</name>
<accession>A0ABS1JH87</accession>
<evidence type="ECO:0000313" key="3">
    <source>
        <dbReference type="EMBL" id="MBL0389479.1"/>
    </source>
</evidence>
<evidence type="ECO:0000313" key="4">
    <source>
        <dbReference type="Proteomes" id="UP000602284"/>
    </source>
</evidence>
<comment type="caution">
    <text evidence="3">The sequence shown here is derived from an EMBL/GenBank/DDBJ whole genome shotgun (WGS) entry which is preliminary data.</text>
</comment>
<dbReference type="Pfam" id="PF11796">
    <property type="entry name" value="DUF3323"/>
    <property type="match status" value="1"/>
</dbReference>
<proteinExistence type="predicted"/>
<dbReference type="EMBL" id="JAEQNB010000015">
    <property type="protein sequence ID" value="MBL0389479.1"/>
    <property type="molecule type" value="Genomic_DNA"/>
</dbReference>
<dbReference type="InterPro" id="IPR036078">
    <property type="entry name" value="Spo11/TopoVI_A_sf"/>
</dbReference>
<reference evidence="3 4" key="1">
    <citation type="submission" date="2021-01" db="EMBL/GenBank/DDBJ databases">
        <title>Tumebacillus sp. strain ITR2 16S ribosomal RNA gene Genome sequencing and assembly.</title>
        <authorList>
            <person name="Kang M."/>
        </authorList>
    </citation>
    <scope>NUCLEOTIDE SEQUENCE [LARGE SCALE GENOMIC DNA]</scope>
    <source>
        <strain evidence="3 4">ITR2</strain>
    </source>
</reference>
<dbReference type="Gene3D" id="3.40.1360.10">
    <property type="match status" value="1"/>
</dbReference>
<dbReference type="RefSeq" id="WP_201638470.1">
    <property type="nucleotide sequence ID" value="NZ_JAEQNB010000015.1"/>
</dbReference>
<evidence type="ECO:0000259" key="2">
    <source>
        <dbReference type="Pfam" id="PF11796"/>
    </source>
</evidence>
<dbReference type="NCBIfam" id="TIGR02679">
    <property type="entry name" value="TIGR02679 family protein"/>
    <property type="match status" value="1"/>
</dbReference>
<feature type="domain" description="Conserved hypothetical protein CHP02679 N terminus" evidence="2">
    <location>
        <begin position="35"/>
        <end position="247"/>
    </location>
</feature>
<evidence type="ECO:0000259" key="1">
    <source>
        <dbReference type="Pfam" id="PF09664"/>
    </source>
</evidence>
<sequence>MEDQMREMVTLFSHPGFQRLVEAAERKWVSLGRFSGQVQVPNLTDVESQKISGLLGTFFPPEATATIKLSALENKLLSSRWAVGLETLVPLVTGRPLISKKQRQGMKASSWDEFCESVHRSCKREESAAWWNGIWKGSAAGSRAVRNSFDENREGTASWVSLCVRALDELPCWLGITERLPVFANRLSGDPHAFDADRIVGRWLYQALCTILELDAESAAEWKREVWQEAGVLLDEVSSFVTAVGLRTIPGDAWEAFFSKAIAVRMPLLLPLAFFQKKVGWEIRDRVFVVENPAVFETILDRWPDGRELPVLVCTSGQPSVAALRLLDALWVQGAEIWYSGDFDSKGIEMACSLQKRYGDQFVAWRMGSAEYLSVERGVAIEMEYMAAHLQMKVPWDDQLAEAMRARREKVFQESLVSLLLADLVGETKTVGG</sequence>
<dbReference type="Pfam" id="PF09664">
    <property type="entry name" value="DUF2399"/>
    <property type="match status" value="1"/>
</dbReference>
<protein>
    <submittedName>
        <fullName evidence="3">TIGR02679 family protein</fullName>
    </submittedName>
</protein>
<dbReference type="SUPFAM" id="SSF56726">
    <property type="entry name" value="DNA topoisomerase IV, alpha subunit"/>
    <property type="match status" value="1"/>
</dbReference>
<dbReference type="InterPro" id="IPR024465">
    <property type="entry name" value="DUF2399"/>
</dbReference>
<dbReference type="InterPro" id="IPR013495">
    <property type="entry name" value="CHP02679"/>
</dbReference>
<dbReference type="InterPro" id="IPR024466">
    <property type="entry name" value="CHP02679_N"/>
</dbReference>
<feature type="domain" description="DUF2399" evidence="1">
    <location>
        <begin position="285"/>
        <end position="424"/>
    </location>
</feature>